<reference evidence="1" key="1">
    <citation type="submission" date="2014-12" db="EMBL/GenBank/DDBJ databases">
        <authorList>
            <person name="Hall J."/>
        </authorList>
    </citation>
    <scope>NUCLEOTIDE SEQUENCE [LARGE SCALE GENOMIC DNA]</scope>
    <source>
        <strain evidence="1">SBW25</strain>
        <plasmid evidence="1">pQBR57</plasmid>
    </source>
</reference>
<sequence length="86" mass="9432">MRGGSCCCGDSQGQEVLSADIRHDQFPWGFVLNRPAYCGRCGPYCCVGEDNNDRSSRITLNALHFSIFWSIVSATMKTGASSDSCW</sequence>
<keyword evidence="1" id="KW-0614">Plasmid</keyword>
<evidence type="ECO:0000313" key="1">
    <source>
        <dbReference type="EMBL" id="CEK42131.1"/>
    </source>
</evidence>
<dbReference type="EMBL" id="LN713926">
    <property type="protein sequence ID" value="CEK42131.1"/>
    <property type="molecule type" value="Genomic_DNA"/>
</dbReference>
<proteinExistence type="predicted"/>
<gene>
    <name evidence="1" type="ORF">PQBR57_0178</name>
</gene>
<protein>
    <submittedName>
        <fullName evidence="1">Uncharacterized protein</fullName>
    </submittedName>
</protein>
<accession>A0A0G4E4H1</accession>
<reference evidence="1" key="2">
    <citation type="submission" date="2015-06" db="EMBL/GenBank/DDBJ databases">
        <title>Environmentally co-occuring mercury resistance plasmids are genetically and phenotypically diverse and confer variable context-dependent fitness effects.</title>
        <authorList>
            <person name="Hall J.P.J."/>
            <person name="Harrison E."/>
            <person name="Lilley A.K."/>
            <person name="Paterson S."/>
            <person name="Spiers A.J."/>
            <person name="Brockhurst M.A."/>
        </authorList>
    </citation>
    <scope>NUCLEOTIDE SEQUENCE [LARGE SCALE GENOMIC DNA]</scope>
    <source>
        <strain evidence="1">SBW25</strain>
        <plasmid evidence="1">pQBR57</plasmid>
    </source>
</reference>
<dbReference type="AlphaFoldDB" id="A0A0G4E4H1"/>
<geneLocation type="plasmid" evidence="1">
    <name>pQBR57</name>
</geneLocation>
<organism evidence="1">
    <name type="scientific">Pseudomonas fluorescens (strain SBW25)</name>
    <dbReference type="NCBI Taxonomy" id="216595"/>
    <lineage>
        <taxon>Bacteria</taxon>
        <taxon>Pseudomonadati</taxon>
        <taxon>Pseudomonadota</taxon>
        <taxon>Gammaproteobacteria</taxon>
        <taxon>Pseudomonadales</taxon>
        <taxon>Pseudomonadaceae</taxon>
        <taxon>Pseudomonas</taxon>
    </lineage>
</organism>
<name>A0A0G4E4H1_PSEFS</name>